<dbReference type="PROSITE" id="PS51257">
    <property type="entry name" value="PROKAR_LIPOPROTEIN"/>
    <property type="match status" value="1"/>
</dbReference>
<dbReference type="RefSeq" id="WP_378179444.1">
    <property type="nucleotide sequence ID" value="NZ_JBHTCR010000005.1"/>
</dbReference>
<protein>
    <recommendedName>
        <fullName evidence="4">Thioredoxin family protein</fullName>
    </recommendedName>
</protein>
<keyword evidence="1" id="KW-0732">Signal</keyword>
<evidence type="ECO:0000256" key="1">
    <source>
        <dbReference type="SAM" id="SignalP"/>
    </source>
</evidence>
<accession>A0ABW2M0A4</accession>
<feature type="signal peptide" evidence="1">
    <location>
        <begin position="1"/>
        <end position="20"/>
    </location>
</feature>
<evidence type="ECO:0000313" key="3">
    <source>
        <dbReference type="Proteomes" id="UP001596550"/>
    </source>
</evidence>
<gene>
    <name evidence="2" type="ORF">ACFQO9_12755</name>
</gene>
<dbReference type="EMBL" id="JBHTCR010000005">
    <property type="protein sequence ID" value="MFC7347589.1"/>
    <property type="molecule type" value="Genomic_DNA"/>
</dbReference>
<reference evidence="3" key="1">
    <citation type="journal article" date="2019" name="Int. J. Syst. Evol. Microbiol.">
        <title>The Global Catalogue of Microorganisms (GCM) 10K type strain sequencing project: providing services to taxonomists for standard genome sequencing and annotation.</title>
        <authorList>
            <consortium name="The Broad Institute Genomics Platform"/>
            <consortium name="The Broad Institute Genome Sequencing Center for Infectious Disease"/>
            <person name="Wu L."/>
            <person name="Ma J."/>
        </authorList>
    </citation>
    <scope>NUCLEOTIDE SEQUENCE [LARGE SCALE GENOMIC DNA]</scope>
    <source>
        <strain evidence="3">CCUG 54781</strain>
    </source>
</reference>
<name>A0ABW2M0A4_9FLAO</name>
<evidence type="ECO:0008006" key="4">
    <source>
        <dbReference type="Google" id="ProtNLM"/>
    </source>
</evidence>
<proteinExistence type="predicted"/>
<keyword evidence="3" id="KW-1185">Reference proteome</keyword>
<organism evidence="2 3">
    <name type="scientific">Chryseobacterium zhengzhouense</name>
    <dbReference type="NCBI Taxonomy" id="1636086"/>
    <lineage>
        <taxon>Bacteria</taxon>
        <taxon>Pseudomonadati</taxon>
        <taxon>Bacteroidota</taxon>
        <taxon>Flavobacteriia</taxon>
        <taxon>Flavobacteriales</taxon>
        <taxon>Weeksellaceae</taxon>
        <taxon>Chryseobacterium group</taxon>
        <taxon>Chryseobacterium</taxon>
    </lineage>
</organism>
<dbReference type="Proteomes" id="UP001596550">
    <property type="component" value="Unassembled WGS sequence"/>
</dbReference>
<evidence type="ECO:0000313" key="2">
    <source>
        <dbReference type="EMBL" id="MFC7347589.1"/>
    </source>
</evidence>
<comment type="caution">
    <text evidence="2">The sequence shown here is derived from an EMBL/GenBank/DDBJ whole genome shotgun (WGS) entry which is preliminary data.</text>
</comment>
<sequence length="180" mass="20988">MKIILSILLFLSLISCTVYGVTNDYKKLSEEQKKTIVALENFEKTDNNHIYKINGQQLKAELAKHTKSLVYIFTNGCSSVRCLPMSNYEKFAKENGYKLFLVMNGYANLNETTDQRSQVFTVPLFSIDNDSYNSWYRSKYSRYFKNDLKGIETKSKTEWDGGLYFFSYDKFEKATLELPQ</sequence>
<feature type="chain" id="PRO_5046361013" description="Thioredoxin family protein" evidence="1">
    <location>
        <begin position="21"/>
        <end position="180"/>
    </location>
</feature>